<accession>A0A9W6ZT71</accession>
<keyword evidence="3" id="KW-0175">Coiled coil</keyword>
<dbReference type="PROSITE" id="PS50005">
    <property type="entry name" value="TPR"/>
    <property type="match status" value="1"/>
</dbReference>
<feature type="repeat" description="TPR" evidence="2">
    <location>
        <begin position="281"/>
        <end position="314"/>
    </location>
</feature>
<evidence type="ECO:0000313" key="5">
    <source>
        <dbReference type="Proteomes" id="UP001165082"/>
    </source>
</evidence>
<feature type="coiled-coil region" evidence="3">
    <location>
        <begin position="85"/>
        <end position="132"/>
    </location>
</feature>
<dbReference type="PANTHER" id="PTHR45188">
    <property type="entry name" value="DNAJ PROTEIN P58IPK HOMOLOG"/>
    <property type="match status" value="1"/>
</dbReference>
<name>A0A9W6ZT71_9STRA</name>
<evidence type="ECO:0000256" key="1">
    <source>
        <dbReference type="ARBA" id="ARBA00022737"/>
    </source>
</evidence>
<dbReference type="PANTHER" id="PTHR45188:SF2">
    <property type="entry name" value="DNAJ HOMOLOG SUBFAMILY C MEMBER 7"/>
    <property type="match status" value="1"/>
</dbReference>
<dbReference type="InterPro" id="IPR011990">
    <property type="entry name" value="TPR-like_helical_dom_sf"/>
</dbReference>
<evidence type="ECO:0000256" key="3">
    <source>
        <dbReference type="SAM" id="Coils"/>
    </source>
</evidence>
<feature type="non-terminal residue" evidence="4">
    <location>
        <position position="332"/>
    </location>
</feature>
<gene>
    <name evidence="4" type="ORF">TrRE_jg375</name>
</gene>
<organism evidence="4 5">
    <name type="scientific">Triparma retinervis</name>
    <dbReference type="NCBI Taxonomy" id="2557542"/>
    <lineage>
        <taxon>Eukaryota</taxon>
        <taxon>Sar</taxon>
        <taxon>Stramenopiles</taxon>
        <taxon>Ochrophyta</taxon>
        <taxon>Bolidophyceae</taxon>
        <taxon>Parmales</taxon>
        <taxon>Triparmaceae</taxon>
        <taxon>Triparma</taxon>
    </lineage>
</organism>
<dbReference type="EMBL" id="BRXZ01002289">
    <property type="protein sequence ID" value="GMH59016.1"/>
    <property type="molecule type" value="Genomic_DNA"/>
</dbReference>
<evidence type="ECO:0000313" key="4">
    <source>
        <dbReference type="EMBL" id="GMH59016.1"/>
    </source>
</evidence>
<dbReference type="OrthoDB" id="10250354at2759"/>
<reference evidence="4" key="1">
    <citation type="submission" date="2022-07" db="EMBL/GenBank/DDBJ databases">
        <title>Genome analysis of Parmales, a sister group of diatoms, reveals the evolutionary specialization of diatoms from phago-mixotrophs to photoautotrophs.</title>
        <authorList>
            <person name="Ban H."/>
            <person name="Sato S."/>
            <person name="Yoshikawa S."/>
            <person name="Kazumasa Y."/>
            <person name="Nakamura Y."/>
            <person name="Ichinomiya M."/>
            <person name="Saitoh K."/>
            <person name="Sato N."/>
            <person name="Blanc-Mathieu R."/>
            <person name="Endo H."/>
            <person name="Kuwata A."/>
            <person name="Ogata H."/>
        </authorList>
    </citation>
    <scope>NUCLEOTIDE SEQUENCE</scope>
</reference>
<dbReference type="SMART" id="SM00028">
    <property type="entry name" value="TPR"/>
    <property type="match status" value="3"/>
</dbReference>
<dbReference type="AlphaFoldDB" id="A0A9W6ZT71"/>
<proteinExistence type="predicted"/>
<dbReference type="SUPFAM" id="SSF48452">
    <property type="entry name" value="TPR-like"/>
    <property type="match status" value="1"/>
</dbReference>
<keyword evidence="2" id="KW-0802">TPR repeat</keyword>
<keyword evidence="1" id="KW-0677">Repeat</keyword>
<keyword evidence="5" id="KW-1185">Reference proteome</keyword>
<sequence length="332" mass="37732">MEFYHADSIVDIHKRLISSLPSSYVPPPALTRCGARTCTAGKLWKRASENRRADAHDLAGADLLRALAKRGIEADFVDKCKQSLVRTFDNIKRQREREMREAEEEAKMEKRRAEEEEAMEEARLRKEAYEKDWTNFIEGLKVNKEVEVGEDGNPVTMNGIGIEQLGHSDKALKFYQTVLKFDPDQSQCRKQYRGLKKVIKHLKNAEEQIQKGYNKAASGFIDECLSAMRGLDVDSPLFRSKIQLKLCTILSNMDKAEEALSHCDKAVMARSDSSVSASMKKEAFLARGDALVQDMDYDEAVGDYRSALDLVPDDAEEKRELHVKLQQAIRQQ</sequence>
<dbReference type="Proteomes" id="UP001165082">
    <property type="component" value="Unassembled WGS sequence"/>
</dbReference>
<protein>
    <submittedName>
        <fullName evidence="4">Uncharacterized protein</fullName>
    </submittedName>
</protein>
<comment type="caution">
    <text evidence="4">The sequence shown here is derived from an EMBL/GenBank/DDBJ whole genome shotgun (WGS) entry which is preliminary data.</text>
</comment>
<dbReference type="InterPro" id="IPR019734">
    <property type="entry name" value="TPR_rpt"/>
</dbReference>
<evidence type="ECO:0000256" key="2">
    <source>
        <dbReference type="PROSITE-ProRule" id="PRU00339"/>
    </source>
</evidence>
<dbReference type="Gene3D" id="1.25.40.10">
    <property type="entry name" value="Tetratricopeptide repeat domain"/>
    <property type="match status" value="1"/>
</dbReference>